<dbReference type="InterPro" id="IPR020904">
    <property type="entry name" value="Sc_DH/Rdtase_CS"/>
</dbReference>
<dbReference type="Pfam" id="PF13561">
    <property type="entry name" value="adh_short_C2"/>
    <property type="match status" value="1"/>
</dbReference>
<dbReference type="RefSeq" id="WP_092565478.1">
    <property type="nucleotide sequence ID" value="NZ_FNQV01000013.1"/>
</dbReference>
<dbReference type="FunFam" id="3.40.50.720:FF:000173">
    <property type="entry name" value="3-oxoacyl-[acyl-carrier protein] reductase"/>
    <property type="match status" value="1"/>
</dbReference>
<dbReference type="PRINTS" id="PR00081">
    <property type="entry name" value="GDHRDH"/>
</dbReference>
<gene>
    <name evidence="4" type="ORF">SAMN02910418_02005</name>
</gene>
<keyword evidence="2" id="KW-0560">Oxidoreductase</keyword>
<protein>
    <submittedName>
        <fullName evidence="4">2-hydroxycyclohexanecarboxyl-CoA dehydrogenase</fullName>
    </submittedName>
</protein>
<dbReference type="GO" id="GO:0016616">
    <property type="term" value="F:oxidoreductase activity, acting on the CH-OH group of donors, NAD or NADP as acceptor"/>
    <property type="evidence" value="ECO:0007669"/>
    <property type="project" value="TreeGrafter"/>
</dbReference>
<dbReference type="GO" id="GO:0030497">
    <property type="term" value="P:fatty acid elongation"/>
    <property type="evidence" value="ECO:0007669"/>
    <property type="project" value="TreeGrafter"/>
</dbReference>
<reference evidence="5" key="1">
    <citation type="submission" date="2016-10" db="EMBL/GenBank/DDBJ databases">
        <authorList>
            <person name="Varghese N."/>
            <person name="Submissions S."/>
        </authorList>
    </citation>
    <scope>NUCLEOTIDE SEQUENCE [LARGE SCALE GENOMIC DNA]</scope>
    <source>
        <strain evidence="5">KPR-1</strain>
    </source>
</reference>
<dbReference type="PROSITE" id="PS00061">
    <property type="entry name" value="ADH_SHORT"/>
    <property type="match status" value="1"/>
</dbReference>
<accession>A0A1H4CNW8</accession>
<dbReference type="EMBL" id="FNQV01000013">
    <property type="protein sequence ID" value="SEA62008.1"/>
    <property type="molecule type" value="Genomic_DNA"/>
</dbReference>
<proteinExistence type="inferred from homology"/>
<evidence type="ECO:0000256" key="1">
    <source>
        <dbReference type="ARBA" id="ARBA00006484"/>
    </source>
</evidence>
<keyword evidence="5" id="KW-1185">Reference proteome</keyword>
<comment type="similarity">
    <text evidence="1">Belongs to the short-chain dehydrogenases/reductases (SDR) family.</text>
</comment>
<dbReference type="Gene3D" id="3.40.50.720">
    <property type="entry name" value="NAD(P)-binding Rossmann-like Domain"/>
    <property type="match status" value="1"/>
</dbReference>
<dbReference type="SUPFAM" id="SSF51735">
    <property type="entry name" value="NAD(P)-binding Rossmann-fold domains"/>
    <property type="match status" value="1"/>
</dbReference>
<dbReference type="AlphaFoldDB" id="A0A1H4CNW8"/>
<dbReference type="InterPro" id="IPR002347">
    <property type="entry name" value="SDR_fam"/>
</dbReference>
<evidence type="ECO:0000313" key="5">
    <source>
        <dbReference type="Proteomes" id="UP000199288"/>
    </source>
</evidence>
<dbReference type="Proteomes" id="UP000199288">
    <property type="component" value="Unassembled WGS sequence"/>
</dbReference>
<dbReference type="InterPro" id="IPR057326">
    <property type="entry name" value="KR_dom"/>
</dbReference>
<evidence type="ECO:0000313" key="4">
    <source>
        <dbReference type="EMBL" id="SEA62008.1"/>
    </source>
</evidence>
<dbReference type="InterPro" id="IPR036291">
    <property type="entry name" value="NAD(P)-bd_dom_sf"/>
</dbReference>
<dbReference type="OrthoDB" id="9803333at2"/>
<feature type="domain" description="Ketoreductase" evidence="3">
    <location>
        <begin position="2"/>
        <end position="188"/>
    </location>
</feature>
<name>A0A1H4CNW8_9ACTO</name>
<organism evidence="4 5">
    <name type="scientific">Bowdeniella nasicola</name>
    <dbReference type="NCBI Taxonomy" id="208480"/>
    <lineage>
        <taxon>Bacteria</taxon>
        <taxon>Bacillati</taxon>
        <taxon>Actinomycetota</taxon>
        <taxon>Actinomycetes</taxon>
        <taxon>Actinomycetales</taxon>
        <taxon>Actinomycetaceae</taxon>
        <taxon>Bowdeniella</taxon>
    </lineage>
</organism>
<dbReference type="SMART" id="SM00822">
    <property type="entry name" value="PKS_KR"/>
    <property type="match status" value="1"/>
</dbReference>
<evidence type="ECO:0000259" key="3">
    <source>
        <dbReference type="SMART" id="SM00822"/>
    </source>
</evidence>
<dbReference type="PRINTS" id="PR00080">
    <property type="entry name" value="SDRFAMILY"/>
</dbReference>
<sequence length="253" mass="25486">MSVAVITGAASQHGIGFAIAKRLAARGLDLVLIDLSEDVTARADELAGQGIRALGLTCDLTDEEMVTSAVSAATEFAVAGGGHVEVLVNNAGIASPTRIADITHDEWHTLMDVNLTGMFLLTQAFGVAMRERGGGAIINMSSISAQQGGGNFAGAHYAASKAAVLGFTKAAARELAPGGVAVNAVAPGLIDTDITSAVLREAEESGETKFVAGIPAGRPGTPDDVASAVEFLALDAGFVVGQVISVNGGAYLP</sequence>
<evidence type="ECO:0000256" key="2">
    <source>
        <dbReference type="ARBA" id="ARBA00023002"/>
    </source>
</evidence>
<dbReference type="PANTHER" id="PTHR42760">
    <property type="entry name" value="SHORT-CHAIN DEHYDROGENASES/REDUCTASES FAMILY MEMBER"/>
    <property type="match status" value="1"/>
</dbReference>
<dbReference type="PANTHER" id="PTHR42760:SF135">
    <property type="entry name" value="BLL7886 PROTEIN"/>
    <property type="match status" value="1"/>
</dbReference>